<sequence>MTDIVFARTRYVYDSYTDFWKLVELSEYPVVYVDEIDVKDRAKTYIAAPFNGEFFPLGEVKRKCKIFLWNLERPSGSGGAEQYKEHLTKHISNGYIDDVIVSDVALAKITGYKYVPVGSHKDLGSPGSDKKYDYIHLMCYSNRRGILFDEPTKPKTSFSGRSIALNGWGEARHKSLQESRFMLNVHQDTDMIMEPLRFALAAAYELPILTENLYENSYPYIVGITHFPIGDIASAMLMAVRRYGVLLLGAKELRKLVTGPYSFRRCIKRYL</sequence>
<gene>
    <name evidence="1" type="ORF">LCGC14_0908260</name>
</gene>
<organism evidence="1">
    <name type="scientific">marine sediment metagenome</name>
    <dbReference type="NCBI Taxonomy" id="412755"/>
    <lineage>
        <taxon>unclassified sequences</taxon>
        <taxon>metagenomes</taxon>
        <taxon>ecological metagenomes</taxon>
    </lineage>
</organism>
<name>A0A0F9NZ18_9ZZZZ</name>
<dbReference type="AlphaFoldDB" id="A0A0F9NZ18"/>
<accession>A0A0F9NZ18</accession>
<evidence type="ECO:0000313" key="1">
    <source>
        <dbReference type="EMBL" id="KKN23104.1"/>
    </source>
</evidence>
<dbReference type="EMBL" id="LAZR01003003">
    <property type="protein sequence ID" value="KKN23104.1"/>
    <property type="molecule type" value="Genomic_DNA"/>
</dbReference>
<comment type="caution">
    <text evidence="1">The sequence shown here is derived from an EMBL/GenBank/DDBJ whole genome shotgun (WGS) entry which is preliminary data.</text>
</comment>
<protein>
    <submittedName>
        <fullName evidence="1">Uncharacterized protein</fullName>
    </submittedName>
</protein>
<reference evidence="1" key="1">
    <citation type="journal article" date="2015" name="Nature">
        <title>Complex archaea that bridge the gap between prokaryotes and eukaryotes.</title>
        <authorList>
            <person name="Spang A."/>
            <person name="Saw J.H."/>
            <person name="Jorgensen S.L."/>
            <person name="Zaremba-Niedzwiedzka K."/>
            <person name="Martijn J."/>
            <person name="Lind A.E."/>
            <person name="van Eijk R."/>
            <person name="Schleper C."/>
            <person name="Guy L."/>
            <person name="Ettema T.J."/>
        </authorList>
    </citation>
    <scope>NUCLEOTIDE SEQUENCE</scope>
</reference>
<proteinExistence type="predicted"/>